<proteinExistence type="predicted"/>
<organism evidence="1">
    <name type="scientific">Siphoviridae sp. ctgaY24</name>
    <dbReference type="NCBI Taxonomy" id="2827911"/>
    <lineage>
        <taxon>Viruses</taxon>
        <taxon>Duplodnaviria</taxon>
        <taxon>Heunggongvirae</taxon>
        <taxon>Uroviricota</taxon>
        <taxon>Caudoviricetes</taxon>
    </lineage>
</organism>
<sequence length="213" mass="25464">MLRIRSTVMISEMYFRNRTYSSRSEYLNDQFYKNAIGIVIKKDFYLGCLVKFRDSEKCPTRWINDKYLYCIDEPYKKEKFILSHTNTDYCVINSLLLPTHCFIKFENNLNEVIEFIGTCNDYYESSISGFFTPVPAFMINDIDKNKTKLIVYLRILTKTVNITEGDFVVFNFETLDLSVYPEKTFYTLFTPYDKDTKFNTKEEDIEWLNRNLK</sequence>
<protein>
    <submittedName>
        <fullName evidence="1">Uncharacterized protein</fullName>
    </submittedName>
</protein>
<accession>A0A8S5SAN4</accession>
<name>A0A8S5SAN4_9CAUD</name>
<reference evidence="1" key="1">
    <citation type="journal article" date="2021" name="Proc. Natl. Acad. Sci. U.S.A.">
        <title>A Catalog of Tens of Thousands of Viruses from Human Metagenomes Reveals Hidden Associations with Chronic Diseases.</title>
        <authorList>
            <person name="Tisza M.J."/>
            <person name="Buck C.B."/>
        </authorList>
    </citation>
    <scope>NUCLEOTIDE SEQUENCE</scope>
    <source>
        <strain evidence="1">CtgaY24</strain>
    </source>
</reference>
<dbReference type="EMBL" id="BK032562">
    <property type="protein sequence ID" value="DAF48061.1"/>
    <property type="molecule type" value="Genomic_DNA"/>
</dbReference>
<evidence type="ECO:0000313" key="1">
    <source>
        <dbReference type="EMBL" id="DAF48061.1"/>
    </source>
</evidence>